<sequence>MRGYHRRTIVFQPGTIMSDLQTRFDQAQTDVKSLSERPSNMTLLRLYALFKQGSEGDAHGDKPGFTDIVGRYKYEAWAGLKGLSQDDARQKYIDLVEELKSGATT</sequence>
<evidence type="ECO:0000313" key="3">
    <source>
        <dbReference type="EMBL" id="CAD15068.1"/>
    </source>
</evidence>
<keyword evidence="4" id="KW-1185">Reference proteome</keyword>
<evidence type="ECO:0000256" key="1">
    <source>
        <dbReference type="ARBA" id="ARBA00023121"/>
    </source>
</evidence>
<dbReference type="Gene3D" id="1.20.80.10">
    <property type="match status" value="1"/>
</dbReference>
<dbReference type="EnsemblBacteria" id="CAD15068">
    <property type="protein sequence ID" value="CAD15068"/>
    <property type="gene ID" value="RSc1366"/>
</dbReference>
<proteinExistence type="predicted"/>
<dbReference type="EMBL" id="AL646052">
    <property type="protein sequence ID" value="CAD15068.1"/>
    <property type="molecule type" value="Genomic_DNA"/>
</dbReference>
<dbReference type="PANTHER" id="PTHR23310">
    <property type="entry name" value="ACYL-COA-BINDING PROTEIN, ACBP"/>
    <property type="match status" value="1"/>
</dbReference>
<feature type="domain" description="ACB" evidence="2">
    <location>
        <begin position="20"/>
        <end position="105"/>
    </location>
</feature>
<dbReference type="InterPro" id="IPR000582">
    <property type="entry name" value="Acyl-CoA-binding_protein"/>
</dbReference>
<dbReference type="GO" id="GO:0000062">
    <property type="term" value="F:fatty-acyl-CoA binding"/>
    <property type="evidence" value="ECO:0007669"/>
    <property type="project" value="InterPro"/>
</dbReference>
<name>Q8XZM9_RALN1</name>
<gene>
    <name evidence="3" type="ordered locus">RSc1366</name>
</gene>
<dbReference type="AlphaFoldDB" id="Q8XZM9"/>
<dbReference type="Proteomes" id="UP000001436">
    <property type="component" value="Chromosome"/>
</dbReference>
<organism evidence="3 4">
    <name type="scientific">Ralstonia nicotianae (strain ATCC BAA-1114 / GMI1000)</name>
    <name type="common">Ralstonia solanacearum</name>
    <dbReference type="NCBI Taxonomy" id="267608"/>
    <lineage>
        <taxon>Bacteria</taxon>
        <taxon>Pseudomonadati</taxon>
        <taxon>Pseudomonadota</taxon>
        <taxon>Betaproteobacteria</taxon>
        <taxon>Burkholderiales</taxon>
        <taxon>Burkholderiaceae</taxon>
        <taxon>Ralstonia</taxon>
        <taxon>Ralstonia solanacearum species complex</taxon>
    </lineage>
</organism>
<accession>Q8XZM9</accession>
<dbReference type="eggNOG" id="COG4281">
    <property type="taxonomic scope" value="Bacteria"/>
</dbReference>
<dbReference type="SUPFAM" id="SSF47027">
    <property type="entry name" value="Acyl-CoA binding protein"/>
    <property type="match status" value="1"/>
</dbReference>
<evidence type="ECO:0000259" key="2">
    <source>
        <dbReference type="PROSITE" id="PS51228"/>
    </source>
</evidence>
<dbReference type="InterPro" id="IPR035984">
    <property type="entry name" value="Acyl-CoA-binding_sf"/>
</dbReference>
<dbReference type="KEGG" id="rso:RSc1366"/>
<dbReference type="PRINTS" id="PR00689">
    <property type="entry name" value="ACOABINDINGP"/>
</dbReference>
<dbReference type="GO" id="GO:0006631">
    <property type="term" value="P:fatty acid metabolic process"/>
    <property type="evidence" value="ECO:0007669"/>
    <property type="project" value="TreeGrafter"/>
</dbReference>
<evidence type="ECO:0000313" key="4">
    <source>
        <dbReference type="Proteomes" id="UP000001436"/>
    </source>
</evidence>
<dbReference type="PANTHER" id="PTHR23310:SF62">
    <property type="entry name" value="ACYL-COA BINDING PROTEIN 1, ISOFORM A"/>
    <property type="match status" value="1"/>
</dbReference>
<dbReference type="HOGENOM" id="CLU_118853_4_1_4"/>
<protein>
    <submittedName>
        <fullName evidence="3">Probable acyl-coa-binding protein</fullName>
    </submittedName>
</protein>
<keyword evidence="1" id="KW-0446">Lipid-binding</keyword>
<dbReference type="InterPro" id="IPR014352">
    <property type="entry name" value="FERM/acyl-CoA-bd_prot_sf"/>
</dbReference>
<dbReference type="Pfam" id="PF00887">
    <property type="entry name" value="ACBP"/>
    <property type="match status" value="1"/>
</dbReference>
<dbReference type="PROSITE" id="PS51228">
    <property type="entry name" value="ACB_2"/>
    <property type="match status" value="1"/>
</dbReference>
<reference evidence="3 4" key="1">
    <citation type="journal article" date="2002" name="Nature">
        <title>Genome sequence of the plant pathogen Ralstonia solanacearum.</title>
        <authorList>
            <person name="Salanoubat M."/>
            <person name="Genin S."/>
            <person name="Artiguenave F."/>
            <person name="Gouzy J."/>
            <person name="Mangenot S."/>
            <person name="Arlat M."/>
            <person name="Billault A."/>
            <person name="Brottier P."/>
            <person name="Camus J.C."/>
            <person name="Cattolico L."/>
            <person name="Chandler M."/>
            <person name="Choisne N."/>
            <person name="Claudel-Renard C."/>
            <person name="Cunnac S."/>
            <person name="Demange N."/>
            <person name="Gaspin C."/>
            <person name="Lavie M."/>
            <person name="Moisan A."/>
            <person name="Robert C."/>
            <person name="Saurin W."/>
            <person name="Schiex T."/>
            <person name="Siguier P."/>
            <person name="Thebault P."/>
            <person name="Whalen M."/>
            <person name="Wincker P."/>
            <person name="Levy M."/>
            <person name="Weissenbach J."/>
            <person name="Boucher C.A."/>
        </authorList>
    </citation>
    <scope>NUCLEOTIDE SEQUENCE [LARGE SCALE GENOMIC DNA]</scope>
    <source>
        <strain evidence="4">ATCC BAA-1114 / GMI1000</strain>
    </source>
</reference>
<dbReference type="STRING" id="267608.RSc1366"/>